<evidence type="ECO:0000256" key="7">
    <source>
        <dbReference type="ARBA" id="ARBA00023136"/>
    </source>
</evidence>
<reference evidence="10" key="2">
    <citation type="journal article" date="2014" name="BMC Genomics">
        <title>An improved genome of the model marine alga Ostreococcus tauri unfolds by assessing Illumina de novo assemblies.</title>
        <authorList>
            <person name="Blanc-Mathieu R."/>
            <person name="Verhelst B."/>
            <person name="Derelle E."/>
            <person name="Rombauts S."/>
            <person name="Bouget F.Y."/>
            <person name="Carre I."/>
            <person name="Chateau A."/>
            <person name="Eyre-Walker A."/>
            <person name="Grimsley N."/>
            <person name="Moreau H."/>
            <person name="Piegu B."/>
            <person name="Rivals E."/>
            <person name="Schackwitz W."/>
            <person name="Van de Peer Y."/>
            <person name="Piganeau G."/>
        </authorList>
    </citation>
    <scope>NUCLEOTIDE SEQUENCE</scope>
    <source>
        <strain evidence="10">RCC4221</strain>
    </source>
</reference>
<gene>
    <name evidence="11" type="ORF">BE221DRAFT_191643</name>
    <name evidence="10" type="ORF">OT_ostta08g03570</name>
</gene>
<evidence type="ECO:0000313" key="12">
    <source>
        <dbReference type="Proteomes" id="UP000009170"/>
    </source>
</evidence>
<dbReference type="FunCoup" id="A0A090M8U5">
    <property type="interactions" value="1424"/>
</dbReference>
<protein>
    <submittedName>
        <fullName evidence="10">Coiled-coil domain-containing protein 90</fullName>
    </submittedName>
</protein>
<evidence type="ECO:0000256" key="8">
    <source>
        <dbReference type="SAM" id="MobiDB-lite"/>
    </source>
</evidence>
<dbReference type="STRING" id="70448.A0A090M8U5"/>
<feature type="region of interest" description="Disordered" evidence="8">
    <location>
        <begin position="22"/>
        <end position="44"/>
    </location>
</feature>
<dbReference type="AlphaFoldDB" id="A0A090M8U5"/>
<keyword evidence="3 9" id="KW-0812">Transmembrane</keyword>
<dbReference type="InParanoid" id="A0A090M8U5"/>
<keyword evidence="7 9" id="KW-0472">Membrane</keyword>
<evidence type="ECO:0000313" key="10">
    <source>
        <dbReference type="EMBL" id="CEG01583.1"/>
    </source>
</evidence>
<dbReference type="GO" id="GO:0016020">
    <property type="term" value="C:membrane"/>
    <property type="evidence" value="ECO:0007669"/>
    <property type="project" value="UniProtKB-SubCell"/>
</dbReference>
<evidence type="ECO:0000256" key="2">
    <source>
        <dbReference type="ARBA" id="ARBA00004370"/>
    </source>
</evidence>
<accession>A0A090M8U5</accession>
<dbReference type="EMBL" id="CAID01000008">
    <property type="protein sequence ID" value="CEG01583.1"/>
    <property type="molecule type" value="Genomic_DNA"/>
</dbReference>
<accession>A0A1Y5IJ32</accession>
<comment type="subcellular location">
    <subcellularLocation>
        <location evidence="2">Membrane</location>
    </subcellularLocation>
    <subcellularLocation>
        <location evidence="1">Mitochondrion</location>
    </subcellularLocation>
</comment>
<evidence type="ECO:0000256" key="1">
    <source>
        <dbReference type="ARBA" id="ARBA00004173"/>
    </source>
</evidence>
<dbReference type="OrthoDB" id="889336at2759"/>
<keyword evidence="6" id="KW-0496">Mitochondrion</keyword>
<reference evidence="10 12" key="1">
    <citation type="journal article" date="2006" name="Proc. Natl. Acad. Sci. U.S.A.">
        <title>Genome analysis of the smallest free-living eukaryote Ostreococcus tauri unveils many unique features.</title>
        <authorList>
            <person name="Derelle E."/>
            <person name="Ferraz C."/>
            <person name="Rombauts S."/>
            <person name="Rouze P."/>
            <person name="Worden A.Z."/>
            <person name="Robbens S."/>
            <person name="Partensky F."/>
            <person name="Degroeve S."/>
            <person name="Echeynie S."/>
            <person name="Cooke R."/>
            <person name="Saeys Y."/>
            <person name="Wuyts J."/>
            <person name="Jabbari K."/>
            <person name="Bowler C."/>
            <person name="Panaud O."/>
            <person name="Piegu B."/>
            <person name="Ball S.G."/>
            <person name="Ral J.-P."/>
            <person name="Bouget F.-Y."/>
            <person name="Piganeau G."/>
            <person name="De Baets B."/>
            <person name="Picard A."/>
            <person name="Delseny M."/>
            <person name="Demaille J."/>
            <person name="Van de Peer Y."/>
            <person name="Moreau H."/>
        </authorList>
    </citation>
    <scope>NUCLEOTIDE SEQUENCE [LARGE SCALE GENOMIC DNA]</scope>
    <source>
        <strain evidence="10 12">OTTH0595</strain>
    </source>
</reference>
<dbReference type="GO" id="GO:0005739">
    <property type="term" value="C:mitochondrion"/>
    <property type="evidence" value="ECO:0007669"/>
    <property type="project" value="UniProtKB-SubCell"/>
</dbReference>
<name>A0A090M8U5_OSTTA</name>
<sequence length="216" mass="23655">MRAAVTSTRRARHLASIVPRAFASSAAPEPSTSGHGAHGGTNAVDRFDSHSLVKALVRAGFTETQAEGVIRSTTDAMTRAGVVGRGELERELMYGRAETQALKVELSGAMREASAGMRHQSDQLVSETEKLRADLKYNIERITQSQKLDLNLEKGRLRELHGIQESQMKSVEARVDKELHQMRTQIEAAKTEIIRYSVGTLVSLGALSLAALRLFM</sequence>
<proteinExistence type="predicted"/>
<dbReference type="EMBL" id="KZ155780">
    <property type="protein sequence ID" value="OUS47102.1"/>
    <property type="molecule type" value="Genomic_DNA"/>
</dbReference>
<accession>A0A454XXI1</accession>
<dbReference type="PANTHER" id="PTHR14360:SF1">
    <property type="entry name" value="PROTEIN FMP32, MITOCHONDRIAL"/>
    <property type="match status" value="1"/>
</dbReference>
<dbReference type="PANTHER" id="PTHR14360">
    <property type="entry name" value="PROTEIN FMP32, MITOCHONDRIAL"/>
    <property type="match status" value="1"/>
</dbReference>
<reference evidence="11" key="3">
    <citation type="submission" date="2017-04" db="EMBL/GenBank/DDBJ databases">
        <title>Population genomics of picophytoplankton unveils novel chromosome hypervariability.</title>
        <authorList>
            <consortium name="DOE Joint Genome Institute"/>
            <person name="Blanc-Mathieu R."/>
            <person name="Krasovec M."/>
            <person name="Hebrard M."/>
            <person name="Yau S."/>
            <person name="Desgranges E."/>
            <person name="Martin J."/>
            <person name="Schackwitz W."/>
            <person name="Kuo A."/>
            <person name="Salin G."/>
            <person name="Donnadieu C."/>
            <person name="Desdevises Y."/>
            <person name="Sanchez-Ferandin S."/>
            <person name="Moreau H."/>
            <person name="Rivals E."/>
            <person name="Grigoriev I.V."/>
            <person name="Grimsley N."/>
            <person name="Eyre-Walker A."/>
            <person name="Piganeau G."/>
        </authorList>
    </citation>
    <scope>NUCLEOTIDE SEQUENCE [LARGE SCALE GENOMIC DNA]</scope>
    <source>
        <strain evidence="11">RCC 1115</strain>
    </source>
</reference>
<evidence type="ECO:0000256" key="3">
    <source>
        <dbReference type="ARBA" id="ARBA00022692"/>
    </source>
</evidence>
<dbReference type="InterPro" id="IPR024461">
    <property type="entry name" value="CCDC90-like"/>
</dbReference>
<evidence type="ECO:0000313" key="11">
    <source>
        <dbReference type="EMBL" id="OUS47102.1"/>
    </source>
</evidence>
<keyword evidence="5" id="KW-0175">Coiled coil</keyword>
<dbReference type="Proteomes" id="UP000195557">
    <property type="component" value="Unassembled WGS sequence"/>
</dbReference>
<keyword evidence="12" id="KW-1185">Reference proteome</keyword>
<organism evidence="10 12">
    <name type="scientific">Ostreococcus tauri</name>
    <name type="common">Marine green alga</name>
    <dbReference type="NCBI Taxonomy" id="70448"/>
    <lineage>
        <taxon>Eukaryota</taxon>
        <taxon>Viridiplantae</taxon>
        <taxon>Chlorophyta</taxon>
        <taxon>Mamiellophyceae</taxon>
        <taxon>Mamiellales</taxon>
        <taxon>Bathycoccaceae</taxon>
        <taxon>Ostreococcus</taxon>
    </lineage>
</organism>
<feature type="transmembrane region" description="Helical" evidence="9">
    <location>
        <begin position="193"/>
        <end position="215"/>
    </location>
</feature>
<dbReference type="Pfam" id="PF07798">
    <property type="entry name" value="CCDC90-like"/>
    <property type="match status" value="1"/>
</dbReference>
<dbReference type="Proteomes" id="UP000009170">
    <property type="component" value="Unassembled WGS sequence"/>
</dbReference>
<evidence type="ECO:0000256" key="6">
    <source>
        <dbReference type="ARBA" id="ARBA00023128"/>
    </source>
</evidence>
<evidence type="ECO:0000256" key="9">
    <source>
        <dbReference type="SAM" id="Phobius"/>
    </source>
</evidence>
<evidence type="ECO:0000256" key="4">
    <source>
        <dbReference type="ARBA" id="ARBA00022989"/>
    </source>
</evidence>
<keyword evidence="4 9" id="KW-1133">Transmembrane helix</keyword>
<evidence type="ECO:0000256" key="5">
    <source>
        <dbReference type="ARBA" id="ARBA00023054"/>
    </source>
</evidence>